<evidence type="ECO:0000256" key="5">
    <source>
        <dbReference type="SAM" id="Phobius"/>
    </source>
</evidence>
<accession>W3X7P4</accession>
<feature type="transmembrane region" description="Helical" evidence="5">
    <location>
        <begin position="171"/>
        <end position="196"/>
    </location>
</feature>
<organism evidence="6 7">
    <name type="scientific">Pestalotiopsis fici (strain W106-1 / CGMCC3.15140)</name>
    <dbReference type="NCBI Taxonomy" id="1229662"/>
    <lineage>
        <taxon>Eukaryota</taxon>
        <taxon>Fungi</taxon>
        <taxon>Dikarya</taxon>
        <taxon>Ascomycota</taxon>
        <taxon>Pezizomycotina</taxon>
        <taxon>Sordariomycetes</taxon>
        <taxon>Xylariomycetidae</taxon>
        <taxon>Amphisphaeriales</taxon>
        <taxon>Sporocadaceae</taxon>
        <taxon>Pestalotiopsis</taxon>
    </lineage>
</organism>
<dbReference type="AlphaFoldDB" id="W3X7P4"/>
<keyword evidence="4 5" id="KW-0472">Membrane</keyword>
<dbReference type="KEGG" id="pfy:PFICI_07077"/>
<feature type="transmembrane region" description="Helical" evidence="5">
    <location>
        <begin position="136"/>
        <end position="159"/>
    </location>
</feature>
<dbReference type="OMA" id="AKLWCLW"/>
<evidence type="ECO:0000313" key="6">
    <source>
        <dbReference type="EMBL" id="ETS82075.1"/>
    </source>
</evidence>
<feature type="transmembrane region" description="Helical" evidence="5">
    <location>
        <begin position="275"/>
        <end position="295"/>
    </location>
</feature>
<dbReference type="GO" id="GO:0016020">
    <property type="term" value="C:membrane"/>
    <property type="evidence" value="ECO:0007669"/>
    <property type="project" value="UniProtKB-SubCell"/>
</dbReference>
<evidence type="ECO:0000256" key="1">
    <source>
        <dbReference type="ARBA" id="ARBA00004141"/>
    </source>
</evidence>
<dbReference type="PANTHER" id="PTHR42723:SF1">
    <property type="entry name" value="CHLOROPHYLL SYNTHASE, CHLOROPLASTIC"/>
    <property type="match status" value="1"/>
</dbReference>
<dbReference type="eggNOG" id="ENOG502T59B">
    <property type="taxonomic scope" value="Eukaryota"/>
</dbReference>
<sequence>MSISSRTKLDDNYSTTVSYSRQLNKLHHERTFWFHLKTLYLFTKSDFKTVVLPQSLFAIASVYYSKGFIGSPPQIALRITLALVWIWTHLLAEDVSNQRLPDAILEDAVNEPWRPLPSKRLTAAEASLLLRYLLPIAYGLSVLLGATAPSTTLMAAIYLYNDLEGASCGPYFRNILNAAGLACFGWGAAEILLAGVTTDIGMPVKYPYEWIGLTAVIVATTVQAQDLPDIPGDEARGRQSMPLLYGELWTRASIAVLVVLWTMTCLVYWEVQSPTVWLVLLSAALSIAILTLLWLGQDWDEIVWKLWCIWTTMIFTLPLFSSAPI</sequence>
<protein>
    <recommendedName>
        <fullName evidence="8">UbiA prenyltransferase</fullName>
    </recommendedName>
</protein>
<keyword evidence="7" id="KW-1185">Reference proteome</keyword>
<keyword evidence="3 5" id="KW-1133">Transmembrane helix</keyword>
<evidence type="ECO:0000256" key="4">
    <source>
        <dbReference type="ARBA" id="ARBA00023136"/>
    </source>
</evidence>
<proteinExistence type="predicted"/>
<dbReference type="RefSeq" id="XP_007833849.1">
    <property type="nucleotide sequence ID" value="XM_007835658.1"/>
</dbReference>
<dbReference type="Proteomes" id="UP000030651">
    <property type="component" value="Unassembled WGS sequence"/>
</dbReference>
<feature type="transmembrane region" description="Helical" evidence="5">
    <location>
        <begin position="302"/>
        <end position="320"/>
    </location>
</feature>
<dbReference type="Pfam" id="PF01040">
    <property type="entry name" value="UbiA"/>
    <property type="match status" value="1"/>
</dbReference>
<evidence type="ECO:0000313" key="7">
    <source>
        <dbReference type="Proteomes" id="UP000030651"/>
    </source>
</evidence>
<dbReference type="InParanoid" id="W3X7P4"/>
<dbReference type="GO" id="GO:0016765">
    <property type="term" value="F:transferase activity, transferring alkyl or aryl (other than methyl) groups"/>
    <property type="evidence" value="ECO:0007669"/>
    <property type="project" value="InterPro"/>
</dbReference>
<gene>
    <name evidence="6" type="ORF">PFICI_07077</name>
</gene>
<evidence type="ECO:0000256" key="3">
    <source>
        <dbReference type="ARBA" id="ARBA00022989"/>
    </source>
</evidence>
<dbReference type="InterPro" id="IPR000537">
    <property type="entry name" value="UbiA_prenyltransferase"/>
</dbReference>
<dbReference type="HOGENOM" id="CLU_063928_0_0_1"/>
<evidence type="ECO:0008006" key="8">
    <source>
        <dbReference type="Google" id="ProtNLM"/>
    </source>
</evidence>
<feature type="transmembrane region" description="Helical" evidence="5">
    <location>
        <begin position="248"/>
        <end position="269"/>
    </location>
</feature>
<evidence type="ECO:0000256" key="2">
    <source>
        <dbReference type="ARBA" id="ARBA00022692"/>
    </source>
</evidence>
<reference evidence="7" key="1">
    <citation type="journal article" date="2015" name="BMC Genomics">
        <title>Genomic and transcriptomic analysis of the endophytic fungus Pestalotiopsis fici reveals its lifestyle and high potential for synthesis of natural products.</title>
        <authorList>
            <person name="Wang X."/>
            <person name="Zhang X."/>
            <person name="Liu L."/>
            <person name="Xiang M."/>
            <person name="Wang W."/>
            <person name="Sun X."/>
            <person name="Che Y."/>
            <person name="Guo L."/>
            <person name="Liu G."/>
            <person name="Guo L."/>
            <person name="Wang C."/>
            <person name="Yin W.B."/>
            <person name="Stadler M."/>
            <person name="Zhang X."/>
            <person name="Liu X."/>
        </authorList>
    </citation>
    <scope>NUCLEOTIDE SEQUENCE [LARGE SCALE GENOMIC DNA]</scope>
    <source>
        <strain evidence="7">W106-1 / CGMCC3.15140</strain>
    </source>
</reference>
<dbReference type="GeneID" id="19272090"/>
<dbReference type="PANTHER" id="PTHR42723">
    <property type="entry name" value="CHLOROPHYLL SYNTHASE"/>
    <property type="match status" value="1"/>
</dbReference>
<dbReference type="OrthoDB" id="434972at2759"/>
<dbReference type="EMBL" id="KI912112">
    <property type="protein sequence ID" value="ETS82075.1"/>
    <property type="molecule type" value="Genomic_DNA"/>
</dbReference>
<dbReference type="CDD" id="cd13965">
    <property type="entry name" value="PT_UbiA_3"/>
    <property type="match status" value="1"/>
</dbReference>
<comment type="subcellular location">
    <subcellularLocation>
        <location evidence="1">Membrane</location>
        <topology evidence="1">Multi-pass membrane protein</topology>
    </subcellularLocation>
</comment>
<keyword evidence="2 5" id="KW-0812">Transmembrane</keyword>
<name>W3X7P4_PESFW</name>
<dbReference type="InterPro" id="IPR050475">
    <property type="entry name" value="Prenyltransferase_related"/>
</dbReference>